<dbReference type="InterPro" id="IPR013325">
    <property type="entry name" value="RNA_pol_sigma_r2"/>
</dbReference>
<evidence type="ECO:0000256" key="6">
    <source>
        <dbReference type="ARBA" id="ARBA00023163"/>
    </source>
</evidence>
<dbReference type="InterPro" id="IPR007627">
    <property type="entry name" value="RNA_pol_sigma70_r2"/>
</dbReference>
<keyword evidence="6 7" id="KW-0804">Transcription</keyword>
<dbReference type="KEGG" id="amij:EQM06_07265"/>
<evidence type="ECO:0000256" key="4">
    <source>
        <dbReference type="ARBA" id="ARBA00023082"/>
    </source>
</evidence>
<dbReference type="InterPro" id="IPR014284">
    <property type="entry name" value="RNA_pol_sigma-70_dom"/>
</dbReference>
<dbReference type="Pfam" id="PF04542">
    <property type="entry name" value="Sigma70_r2"/>
    <property type="match status" value="1"/>
</dbReference>
<name>A0A410PVX9_9FIRM</name>
<gene>
    <name evidence="9" type="ORF">EQM06_07265</name>
</gene>
<dbReference type="Proteomes" id="UP000287601">
    <property type="component" value="Chromosome"/>
</dbReference>
<dbReference type="OrthoDB" id="9809557at2"/>
<comment type="similarity">
    <text evidence="1 7">Belongs to the sigma-70 factor family.</text>
</comment>
<dbReference type="Pfam" id="PF04545">
    <property type="entry name" value="Sigma70_r4"/>
    <property type="match status" value="1"/>
</dbReference>
<reference evidence="9 10" key="1">
    <citation type="submission" date="2019-01" db="EMBL/GenBank/DDBJ databases">
        <title>Draft genomes of a novel of Aminipila strains.</title>
        <authorList>
            <person name="Ma S."/>
        </authorList>
    </citation>
    <scope>NUCLEOTIDE SEQUENCE [LARGE SCALE GENOMIC DNA]</scope>
    <source>
        <strain evidence="10">JN-39</strain>
    </source>
</reference>
<dbReference type="InterPro" id="IPR007630">
    <property type="entry name" value="RNA_pol_sigma70_r4"/>
</dbReference>
<dbReference type="PROSITE" id="PS00716">
    <property type="entry name" value="SIGMA70_2"/>
    <property type="match status" value="1"/>
</dbReference>
<dbReference type="PROSITE" id="PS50943">
    <property type="entry name" value="HTH_CROC1"/>
    <property type="match status" value="1"/>
</dbReference>
<keyword evidence="2" id="KW-0749">Sporulation</keyword>
<evidence type="ECO:0000256" key="3">
    <source>
        <dbReference type="ARBA" id="ARBA00023015"/>
    </source>
</evidence>
<sequence length="250" mass="28751">MQGMSYNYTAIKKEDTYALIEKAKLGDEEARELLVSQNTGLVKSLALKYVGTGYELEDLIQIGYMGLLKSIERFDPSYGVMFSTYAVPMILGEIKRYIRDDGRIKISRQMKMDIKRLKQAREELYYRSGSSPKLSELAAEMDLPVERVLEIMEADDALCNLQSIDDPESTRQYSSEGNNPFESAEETMIDVICLKNIIGKLEDKERKIIVLRYFRDMTQQQIANLLGISQVQVSRIEKRVLENIRMVCEK</sequence>
<proteinExistence type="inferred from homology"/>
<dbReference type="Gene3D" id="1.20.120.1810">
    <property type="match status" value="1"/>
</dbReference>
<accession>A0A410PVX9</accession>
<dbReference type="PRINTS" id="PR00046">
    <property type="entry name" value="SIGMA70FCT"/>
</dbReference>
<dbReference type="CDD" id="cd06171">
    <property type="entry name" value="Sigma70_r4"/>
    <property type="match status" value="1"/>
</dbReference>
<keyword evidence="4 7" id="KW-0731">Sigma factor</keyword>
<organism evidence="9 10">
    <name type="scientific">Aminipila luticellarii</name>
    <dbReference type="NCBI Taxonomy" id="2507160"/>
    <lineage>
        <taxon>Bacteria</taxon>
        <taxon>Bacillati</taxon>
        <taxon>Bacillota</taxon>
        <taxon>Clostridia</taxon>
        <taxon>Peptostreptococcales</taxon>
        <taxon>Anaerovoracaceae</taxon>
        <taxon>Aminipila</taxon>
    </lineage>
</organism>
<dbReference type="InterPro" id="IPR007624">
    <property type="entry name" value="RNA_pol_sigma70_r3"/>
</dbReference>
<dbReference type="GO" id="GO:0003677">
    <property type="term" value="F:DNA binding"/>
    <property type="evidence" value="ECO:0007669"/>
    <property type="project" value="UniProtKB-KW"/>
</dbReference>
<evidence type="ECO:0000256" key="2">
    <source>
        <dbReference type="ARBA" id="ARBA00022969"/>
    </source>
</evidence>
<evidence type="ECO:0000256" key="5">
    <source>
        <dbReference type="ARBA" id="ARBA00023125"/>
    </source>
</evidence>
<dbReference type="GO" id="GO:0016987">
    <property type="term" value="F:sigma factor activity"/>
    <property type="evidence" value="ECO:0007669"/>
    <property type="project" value="UniProtKB-KW"/>
</dbReference>
<dbReference type="SUPFAM" id="SSF88659">
    <property type="entry name" value="Sigma3 and sigma4 domains of RNA polymerase sigma factors"/>
    <property type="match status" value="2"/>
</dbReference>
<dbReference type="AlphaFoldDB" id="A0A410PVX9"/>
<evidence type="ECO:0000256" key="1">
    <source>
        <dbReference type="ARBA" id="ARBA00007788"/>
    </source>
</evidence>
<evidence type="ECO:0000313" key="9">
    <source>
        <dbReference type="EMBL" id="QAT43050.1"/>
    </source>
</evidence>
<dbReference type="InterPro" id="IPR036388">
    <property type="entry name" value="WH-like_DNA-bd_sf"/>
</dbReference>
<evidence type="ECO:0000313" key="10">
    <source>
        <dbReference type="Proteomes" id="UP000287601"/>
    </source>
</evidence>
<dbReference type="GO" id="GO:0030435">
    <property type="term" value="P:sporulation resulting in formation of a cellular spore"/>
    <property type="evidence" value="ECO:0007669"/>
    <property type="project" value="UniProtKB-KW"/>
</dbReference>
<dbReference type="Gene3D" id="1.10.10.10">
    <property type="entry name" value="Winged helix-like DNA-binding domain superfamily/Winged helix DNA-binding domain"/>
    <property type="match status" value="2"/>
</dbReference>
<dbReference type="InterPro" id="IPR013324">
    <property type="entry name" value="RNA_pol_sigma_r3/r4-like"/>
</dbReference>
<dbReference type="InterPro" id="IPR001387">
    <property type="entry name" value="Cro/C1-type_HTH"/>
</dbReference>
<keyword evidence="5 7" id="KW-0238">DNA-binding</keyword>
<dbReference type="SUPFAM" id="SSF88946">
    <property type="entry name" value="Sigma2 domain of RNA polymerase sigma factors"/>
    <property type="match status" value="1"/>
</dbReference>
<comment type="function">
    <text evidence="7">Sigma factors are initiation factors that promote the attachment of RNA polymerase to specific initiation sites and are then released.</text>
</comment>
<dbReference type="PANTHER" id="PTHR30385">
    <property type="entry name" value="SIGMA FACTOR F FLAGELLAR"/>
    <property type="match status" value="1"/>
</dbReference>
<evidence type="ECO:0000256" key="7">
    <source>
        <dbReference type="RuleBase" id="RU362124"/>
    </source>
</evidence>
<dbReference type="NCBIfam" id="TIGR02937">
    <property type="entry name" value="sigma70-ECF"/>
    <property type="match status" value="1"/>
</dbReference>
<feature type="domain" description="HTH cro/C1-type" evidence="8">
    <location>
        <begin position="208"/>
        <end position="238"/>
    </location>
</feature>
<dbReference type="EMBL" id="CP035281">
    <property type="protein sequence ID" value="QAT43050.1"/>
    <property type="molecule type" value="Genomic_DNA"/>
</dbReference>
<dbReference type="InterPro" id="IPR000943">
    <property type="entry name" value="RNA_pol_sigma70"/>
</dbReference>
<evidence type="ECO:0000259" key="8">
    <source>
        <dbReference type="PROSITE" id="PS50943"/>
    </source>
</evidence>
<keyword evidence="10" id="KW-1185">Reference proteome</keyword>
<dbReference type="GO" id="GO:0006352">
    <property type="term" value="P:DNA-templated transcription initiation"/>
    <property type="evidence" value="ECO:0007669"/>
    <property type="project" value="InterPro"/>
</dbReference>
<keyword evidence="3 7" id="KW-0805">Transcription regulation</keyword>
<dbReference type="PROSITE" id="PS00715">
    <property type="entry name" value="SIGMA70_1"/>
    <property type="match status" value="1"/>
</dbReference>
<dbReference type="Pfam" id="PF04539">
    <property type="entry name" value="Sigma70_r3"/>
    <property type="match status" value="1"/>
</dbReference>
<protein>
    <recommendedName>
        <fullName evidence="7">RNA polymerase sigma factor</fullName>
    </recommendedName>
</protein>
<dbReference type="PANTHER" id="PTHR30385:SF4">
    <property type="entry name" value="RNA POLYMERASE SIGMA-E FACTOR"/>
    <property type="match status" value="1"/>
</dbReference>